<evidence type="ECO:0000313" key="8">
    <source>
        <dbReference type="Proteomes" id="UP001216595"/>
    </source>
</evidence>
<organism evidence="7 8">
    <name type="scientific">Asticcacaulis currens</name>
    <dbReference type="NCBI Taxonomy" id="2984210"/>
    <lineage>
        <taxon>Bacteria</taxon>
        <taxon>Pseudomonadati</taxon>
        <taxon>Pseudomonadota</taxon>
        <taxon>Alphaproteobacteria</taxon>
        <taxon>Caulobacterales</taxon>
        <taxon>Caulobacteraceae</taxon>
        <taxon>Asticcacaulis</taxon>
    </lineage>
</organism>
<dbReference type="Pfam" id="PF14759">
    <property type="entry name" value="Reductase_C"/>
    <property type="match status" value="1"/>
</dbReference>
<dbReference type="PRINTS" id="PR00411">
    <property type="entry name" value="PNDRDTASEI"/>
</dbReference>
<dbReference type="SUPFAM" id="SSF55424">
    <property type="entry name" value="FAD/NAD-linked reductases, dimerisation (C-terminal) domain"/>
    <property type="match status" value="1"/>
</dbReference>
<evidence type="ECO:0000256" key="1">
    <source>
        <dbReference type="ARBA" id="ARBA00001974"/>
    </source>
</evidence>
<evidence type="ECO:0000256" key="2">
    <source>
        <dbReference type="ARBA" id="ARBA00022630"/>
    </source>
</evidence>
<evidence type="ECO:0000259" key="5">
    <source>
        <dbReference type="Pfam" id="PF07992"/>
    </source>
</evidence>
<keyword evidence="2" id="KW-0285">Flavoprotein</keyword>
<reference evidence="7 8" key="1">
    <citation type="submission" date="2023-01" db="EMBL/GenBank/DDBJ databases">
        <title>Novel species of the genus Asticcacaulis isolated from rivers.</title>
        <authorList>
            <person name="Lu H."/>
        </authorList>
    </citation>
    <scope>NUCLEOTIDE SEQUENCE [LARGE SCALE GENOMIC DNA]</scope>
    <source>
        <strain evidence="7 8">DXS10W</strain>
    </source>
</reference>
<dbReference type="SUPFAM" id="SSF51905">
    <property type="entry name" value="FAD/NAD(P)-binding domain"/>
    <property type="match status" value="2"/>
</dbReference>
<accession>A0ABT5IH94</accession>
<dbReference type="PRINTS" id="PR00368">
    <property type="entry name" value="FADPNR"/>
</dbReference>
<dbReference type="InterPro" id="IPR028202">
    <property type="entry name" value="Reductase_C"/>
</dbReference>
<proteinExistence type="predicted"/>
<feature type="domain" description="FAD/NAD(P)-binding" evidence="5">
    <location>
        <begin position="5"/>
        <end position="301"/>
    </location>
</feature>
<dbReference type="Proteomes" id="UP001216595">
    <property type="component" value="Unassembled WGS sequence"/>
</dbReference>
<keyword evidence="3" id="KW-0274">FAD</keyword>
<dbReference type="Gene3D" id="3.30.390.30">
    <property type="match status" value="1"/>
</dbReference>
<protein>
    <submittedName>
        <fullName evidence="7">FAD-dependent oxidoreductase</fullName>
    </submittedName>
</protein>
<evidence type="ECO:0000259" key="6">
    <source>
        <dbReference type="Pfam" id="PF14759"/>
    </source>
</evidence>
<comment type="caution">
    <text evidence="7">The sequence shown here is derived from an EMBL/GenBank/DDBJ whole genome shotgun (WGS) entry which is preliminary data.</text>
</comment>
<dbReference type="InterPro" id="IPR016156">
    <property type="entry name" value="FAD/NAD-linked_Rdtase_dimer_sf"/>
</dbReference>
<keyword evidence="4" id="KW-0560">Oxidoreductase</keyword>
<gene>
    <name evidence="7" type="ORF">PQU94_14900</name>
</gene>
<dbReference type="Pfam" id="PF07992">
    <property type="entry name" value="Pyr_redox_2"/>
    <property type="match status" value="1"/>
</dbReference>
<dbReference type="PANTHER" id="PTHR43557:SF2">
    <property type="entry name" value="RIESKE DOMAIN-CONTAINING PROTEIN-RELATED"/>
    <property type="match status" value="1"/>
</dbReference>
<dbReference type="EMBL" id="JAQQKW010000009">
    <property type="protein sequence ID" value="MDC7695566.1"/>
    <property type="molecule type" value="Genomic_DNA"/>
</dbReference>
<evidence type="ECO:0000313" key="7">
    <source>
        <dbReference type="EMBL" id="MDC7695566.1"/>
    </source>
</evidence>
<feature type="domain" description="Reductase C-terminal" evidence="6">
    <location>
        <begin position="320"/>
        <end position="404"/>
    </location>
</feature>
<dbReference type="InterPro" id="IPR036188">
    <property type="entry name" value="FAD/NAD-bd_sf"/>
</dbReference>
<dbReference type="PANTHER" id="PTHR43557">
    <property type="entry name" value="APOPTOSIS-INDUCING FACTOR 1"/>
    <property type="match status" value="1"/>
</dbReference>
<dbReference type="InterPro" id="IPR050446">
    <property type="entry name" value="FAD-oxidoreductase/Apoptosis"/>
</dbReference>
<evidence type="ECO:0000256" key="4">
    <source>
        <dbReference type="ARBA" id="ARBA00023002"/>
    </source>
</evidence>
<dbReference type="RefSeq" id="WP_272742226.1">
    <property type="nucleotide sequence ID" value="NZ_JAQQKW010000009.1"/>
</dbReference>
<comment type="cofactor">
    <cofactor evidence="1">
        <name>FAD</name>
        <dbReference type="ChEBI" id="CHEBI:57692"/>
    </cofactor>
</comment>
<evidence type="ECO:0000256" key="3">
    <source>
        <dbReference type="ARBA" id="ARBA00022827"/>
    </source>
</evidence>
<keyword evidence="8" id="KW-1185">Reference proteome</keyword>
<name>A0ABT5IH94_9CAUL</name>
<dbReference type="InterPro" id="IPR023753">
    <property type="entry name" value="FAD/NAD-binding_dom"/>
</dbReference>
<sequence>MSAGVVIIGAGHAGGSAAAFLRQYGYEGPITLIGDEPHLPYQRPPLSKAWLKGEASGDDLYLRPQDFYDEANIAVWLERRVEAIDTKDKTVTIDGEPVGYEHLIIASGSKARPFGCPGAEATPYHLLRTIADAEWLKPHLRAGQRIGLIGAGYVGLEVAASARKLGSAVTVFERESRILARVASPVLSEAFTRIHRDNGVNLITGAEVVRVSADGDLRRVHMADGAVHEYDVLLVGIGALPADDLAQAAGITCANGIVVDHQARTSAADVFAIGDVTSREVKPWYEGRYRLESVPSALEQAKQAAAAITGFKAPPPEVPWFWSDQYDYKLQIAGLTRAGAKLITRGDPATGAFSVFHLNDSQQVICVESVNRPADFMAGKQLIHKAVAVEDSVIADADASLKPYLQTTR</sequence>
<dbReference type="Gene3D" id="3.50.50.60">
    <property type="entry name" value="FAD/NAD(P)-binding domain"/>
    <property type="match status" value="2"/>
</dbReference>